<reference evidence="2 3" key="1">
    <citation type="submission" date="2022-10" db="EMBL/GenBank/DDBJ databases">
        <title>Comparative genomics and taxonomic characterization of three novel marine species of genus Reichenbachiella exhibiting antioxidant and polysaccharide degradation activities.</title>
        <authorList>
            <person name="Muhammad N."/>
            <person name="Lee Y.-J."/>
            <person name="Ko J."/>
            <person name="Kim S.-G."/>
        </authorList>
    </citation>
    <scope>NUCLEOTIDE SEQUENCE [LARGE SCALE GENOMIC DNA]</scope>
    <source>
        <strain evidence="2 3">ABR2-5</strain>
    </source>
</reference>
<dbReference type="EMBL" id="JAOYOD010000001">
    <property type="protein sequence ID" value="MCV9388893.1"/>
    <property type="molecule type" value="Genomic_DNA"/>
</dbReference>
<feature type="chain" id="PRO_5045760183" evidence="1">
    <location>
        <begin position="25"/>
        <end position="76"/>
    </location>
</feature>
<evidence type="ECO:0000256" key="1">
    <source>
        <dbReference type="SAM" id="SignalP"/>
    </source>
</evidence>
<keyword evidence="1" id="KW-0732">Signal</keyword>
<proteinExistence type="predicted"/>
<name>A0ABT3CYW4_9BACT</name>
<evidence type="ECO:0000313" key="2">
    <source>
        <dbReference type="EMBL" id="MCV9388893.1"/>
    </source>
</evidence>
<comment type="caution">
    <text evidence="2">The sequence shown here is derived from an EMBL/GenBank/DDBJ whole genome shotgun (WGS) entry which is preliminary data.</text>
</comment>
<feature type="signal peptide" evidence="1">
    <location>
        <begin position="1"/>
        <end position="24"/>
    </location>
</feature>
<organism evidence="2 3">
    <name type="scientific">Reichenbachiella ulvae</name>
    <dbReference type="NCBI Taxonomy" id="2980104"/>
    <lineage>
        <taxon>Bacteria</taxon>
        <taxon>Pseudomonadati</taxon>
        <taxon>Bacteroidota</taxon>
        <taxon>Cytophagia</taxon>
        <taxon>Cytophagales</taxon>
        <taxon>Reichenbachiellaceae</taxon>
        <taxon>Reichenbachiella</taxon>
    </lineage>
</organism>
<dbReference type="Proteomes" id="UP001300692">
    <property type="component" value="Unassembled WGS sequence"/>
</dbReference>
<keyword evidence="3" id="KW-1185">Reference proteome</keyword>
<accession>A0ABT3CYW4</accession>
<protein>
    <submittedName>
        <fullName evidence="2">Uncharacterized protein</fullName>
    </submittedName>
</protein>
<gene>
    <name evidence="2" type="ORF">N7U62_19605</name>
</gene>
<dbReference type="RefSeq" id="WP_264139786.1">
    <property type="nucleotide sequence ID" value="NZ_JAOYOD010000001.1"/>
</dbReference>
<evidence type="ECO:0000313" key="3">
    <source>
        <dbReference type="Proteomes" id="UP001300692"/>
    </source>
</evidence>
<sequence>MKKLFAAFILVVLTLQLAFLPSHLLDSEVQQNLSDNGFVLPQRGDNTTETTQTTNLQCKANSYSYTTSFTIAHSPN</sequence>